<dbReference type="Pfam" id="PF00015">
    <property type="entry name" value="MCPsignal"/>
    <property type="match status" value="1"/>
</dbReference>
<proteinExistence type="inferred from homology"/>
<dbReference type="GO" id="GO:0016020">
    <property type="term" value="C:membrane"/>
    <property type="evidence" value="ECO:0007669"/>
    <property type="project" value="InterPro"/>
</dbReference>
<dbReference type="RefSeq" id="WP_310797553.1">
    <property type="nucleotide sequence ID" value="NZ_CP123872.1"/>
</dbReference>
<comment type="similarity">
    <text evidence="2">Belongs to the methyl-accepting chemotaxis (MCP) protein family.</text>
</comment>
<feature type="region of interest" description="Disordered" evidence="4">
    <location>
        <begin position="396"/>
        <end position="438"/>
    </location>
</feature>
<dbReference type="GO" id="GO:0004888">
    <property type="term" value="F:transmembrane signaling receptor activity"/>
    <property type="evidence" value="ECO:0007669"/>
    <property type="project" value="InterPro"/>
</dbReference>
<dbReference type="Proteomes" id="UP001268683">
    <property type="component" value="Chromosome"/>
</dbReference>
<dbReference type="PRINTS" id="PR00260">
    <property type="entry name" value="CHEMTRNSDUCR"/>
</dbReference>
<dbReference type="EMBL" id="CP123872">
    <property type="protein sequence ID" value="WND01724.1"/>
    <property type="molecule type" value="Genomic_DNA"/>
</dbReference>
<dbReference type="SUPFAM" id="SSF58104">
    <property type="entry name" value="Methyl-accepting chemotaxis protein (MCP) signaling domain"/>
    <property type="match status" value="1"/>
</dbReference>
<dbReference type="PANTHER" id="PTHR32089">
    <property type="entry name" value="METHYL-ACCEPTING CHEMOTAXIS PROTEIN MCPB"/>
    <property type="match status" value="1"/>
</dbReference>
<organism evidence="6 7">
    <name type="scientific">Temperatibacter marinus</name>
    <dbReference type="NCBI Taxonomy" id="1456591"/>
    <lineage>
        <taxon>Bacteria</taxon>
        <taxon>Pseudomonadati</taxon>
        <taxon>Pseudomonadota</taxon>
        <taxon>Alphaproteobacteria</taxon>
        <taxon>Kordiimonadales</taxon>
        <taxon>Temperatibacteraceae</taxon>
        <taxon>Temperatibacter</taxon>
    </lineage>
</organism>
<dbReference type="Gene3D" id="1.10.287.950">
    <property type="entry name" value="Methyl-accepting chemotaxis protein"/>
    <property type="match status" value="1"/>
</dbReference>
<dbReference type="PROSITE" id="PS50111">
    <property type="entry name" value="CHEMOTAXIS_TRANSDUC_2"/>
    <property type="match status" value="1"/>
</dbReference>
<dbReference type="GO" id="GO:0006935">
    <property type="term" value="P:chemotaxis"/>
    <property type="evidence" value="ECO:0007669"/>
    <property type="project" value="InterPro"/>
</dbReference>
<evidence type="ECO:0000256" key="3">
    <source>
        <dbReference type="PROSITE-ProRule" id="PRU00284"/>
    </source>
</evidence>
<keyword evidence="1 3" id="KW-0807">Transducer</keyword>
<feature type="compositionally biased region" description="Acidic residues" evidence="4">
    <location>
        <begin position="429"/>
        <end position="438"/>
    </location>
</feature>
<feature type="domain" description="Methyl-accepting transducer" evidence="5">
    <location>
        <begin position="145"/>
        <end position="374"/>
    </location>
</feature>
<keyword evidence="7" id="KW-1185">Reference proteome</keyword>
<evidence type="ECO:0000313" key="7">
    <source>
        <dbReference type="Proteomes" id="UP001268683"/>
    </source>
</evidence>
<evidence type="ECO:0000259" key="5">
    <source>
        <dbReference type="PROSITE" id="PS50111"/>
    </source>
</evidence>
<dbReference type="InterPro" id="IPR004090">
    <property type="entry name" value="Chemotax_Me-accpt_rcpt"/>
</dbReference>
<dbReference type="InterPro" id="IPR004089">
    <property type="entry name" value="MCPsignal_dom"/>
</dbReference>
<evidence type="ECO:0000313" key="6">
    <source>
        <dbReference type="EMBL" id="WND01724.1"/>
    </source>
</evidence>
<dbReference type="KEGG" id="tmk:QGN29_09170"/>
<protein>
    <submittedName>
        <fullName evidence="6">Methyl-accepting chemotaxis protein</fullName>
    </submittedName>
</protein>
<evidence type="ECO:0000256" key="4">
    <source>
        <dbReference type="SAM" id="MobiDB-lite"/>
    </source>
</evidence>
<name>A0AA52EG62_9PROT</name>
<dbReference type="AlphaFoldDB" id="A0AA52EG62"/>
<accession>A0AA52EG62</accession>
<gene>
    <name evidence="6" type="ORF">QGN29_09170</name>
</gene>
<evidence type="ECO:0000256" key="1">
    <source>
        <dbReference type="ARBA" id="ARBA00023224"/>
    </source>
</evidence>
<reference evidence="6" key="1">
    <citation type="submission" date="2023-04" db="EMBL/GenBank/DDBJ databases">
        <title>Complete genome sequence of Temperatibacter marinus.</title>
        <authorList>
            <person name="Rong J.-C."/>
            <person name="Yi M.-L."/>
            <person name="Zhao Q."/>
        </authorList>
    </citation>
    <scope>NUCLEOTIDE SEQUENCE</scope>
    <source>
        <strain evidence="6">NBRC 110045</strain>
    </source>
</reference>
<dbReference type="SMART" id="SM00283">
    <property type="entry name" value="MA"/>
    <property type="match status" value="1"/>
</dbReference>
<dbReference type="GO" id="GO:0007165">
    <property type="term" value="P:signal transduction"/>
    <property type="evidence" value="ECO:0007669"/>
    <property type="project" value="UniProtKB-KW"/>
</dbReference>
<sequence>MSAEFEQKLLQTLADSGSSSILTIMLEQLNAGIILIEWSSKTIHYTNKYIREHPLWVGSIATDPVEKNLLDIINDKTLTGYLTVDRFEVFNCMVTVGEGVYEVDGNPIYNADGSFDFIYLTTIERTKRARLAEHISVVMDQIHSESSAIRNEAETVLDSTQQVMIMANSLAEQSSDVTETVHNVAAATTELTQSIGEVSHHFDKVSSVLNEAGQRANQATDTVALLDKASHNITNVVKLIDDIASKTNLLALNATIEAARAGEAGRGFAVVAGEVKSLSGQTKDATQGIEQNIAEIRNTTDDVVKTMGLLKESMGEINQTTDTVNQVALQQNQATLDISDKINNAAQVTADVTENMQQIRAGADVSGNSAQNMFKSLRELVTLTGVMREDILSIISSSEGEVPESSTKSKKSALDSPVQAAPVQASASEDFDDDVELF</sequence>
<dbReference type="PANTHER" id="PTHR32089:SF112">
    <property type="entry name" value="LYSOZYME-LIKE PROTEIN-RELATED"/>
    <property type="match status" value="1"/>
</dbReference>
<evidence type="ECO:0000256" key="2">
    <source>
        <dbReference type="ARBA" id="ARBA00029447"/>
    </source>
</evidence>